<evidence type="ECO:0000313" key="1">
    <source>
        <dbReference type="EMBL" id="PRQ03898.1"/>
    </source>
</evidence>
<organism evidence="1 2">
    <name type="scientific">Enhygromyxa salina</name>
    <dbReference type="NCBI Taxonomy" id="215803"/>
    <lineage>
        <taxon>Bacteria</taxon>
        <taxon>Pseudomonadati</taxon>
        <taxon>Myxococcota</taxon>
        <taxon>Polyangia</taxon>
        <taxon>Nannocystales</taxon>
        <taxon>Nannocystaceae</taxon>
        <taxon>Enhygromyxa</taxon>
    </lineage>
</organism>
<name>A0A2S9YFK8_9BACT</name>
<proteinExistence type="predicted"/>
<gene>
    <name evidence="1" type="ORF">ENSA7_51890</name>
</gene>
<dbReference type="AlphaFoldDB" id="A0A2S9YFK8"/>
<accession>A0A2S9YFK8</accession>
<dbReference type="Proteomes" id="UP000238823">
    <property type="component" value="Unassembled WGS sequence"/>
</dbReference>
<dbReference type="EMBL" id="PVNL01000106">
    <property type="protein sequence ID" value="PRQ03898.1"/>
    <property type="molecule type" value="Genomic_DNA"/>
</dbReference>
<evidence type="ECO:0000313" key="2">
    <source>
        <dbReference type="Proteomes" id="UP000238823"/>
    </source>
</evidence>
<reference evidence="1 2" key="1">
    <citation type="submission" date="2018-03" db="EMBL/GenBank/DDBJ databases">
        <title>Draft Genome Sequences of the Obligatory Marine Myxobacteria Enhygromyxa salina SWB007.</title>
        <authorList>
            <person name="Poehlein A."/>
            <person name="Moghaddam J.A."/>
            <person name="Harms H."/>
            <person name="Alanjari M."/>
            <person name="Koenig G.M."/>
            <person name="Daniel R."/>
            <person name="Schaeberle T.F."/>
        </authorList>
    </citation>
    <scope>NUCLEOTIDE SEQUENCE [LARGE SCALE GENOMIC DNA]</scope>
    <source>
        <strain evidence="1 2">SWB007</strain>
    </source>
</reference>
<protein>
    <submittedName>
        <fullName evidence="1">Uncharacterized protein</fullName>
    </submittedName>
</protein>
<comment type="caution">
    <text evidence="1">The sequence shown here is derived from an EMBL/GenBank/DDBJ whole genome shotgun (WGS) entry which is preliminary data.</text>
</comment>
<sequence>MQLLILGVCVGTVTGCERATPVSPTAAPKLAPIPEQTHQAEHEPEPEPEPELAPLDDETQLHALALACEGAALREQLAARTPAQLDSLADTAPPSVAMLAAWERGRSFDASGVLARASVDRLAQQIEAQLDLAPPRWWLEQLASARLREGDESGPPYYDIGLSEHADRRGAWAQGPGGLRVRPGAAMVLSAAKGTLSFDLSMGRVQLGPLPTDPGAALELARARGGTTIYYATFAPGSGGFRFPLRAIDSDSSVRWEAEVCGPDRKVLGGLGYLAVEIIVIESPPSDPDSRALPGRAATVTGIAVFSAESHGVALDVFDPNTGARTLAWSSDFWFAR</sequence>